<dbReference type="InterPro" id="IPR036397">
    <property type="entry name" value="RNaseH_sf"/>
</dbReference>
<dbReference type="SUPFAM" id="SSF46689">
    <property type="entry name" value="Homeodomain-like"/>
    <property type="match status" value="1"/>
</dbReference>
<sequence>MQDANSSENTHGSYEKANPYKYRCIMYMYLANYGATQISLVVGMSLSTVKYIVKRVDKTGSPESRKGSRQPRKIDERTERHLVQIVCKDPFASFSRLRASLKNMESCFWASGFGPLVFLDGNANQDQYVNTLAQNFLPWFQNLSWEQNRSFVFQEDNASCHTGLYLRWWKDSHEIRGFDY</sequence>
<dbReference type="VEuPathDB" id="FungiDB:PHYBLDRAFT_73588"/>
<accession>A0A167PKP1</accession>
<dbReference type="Gene3D" id="3.30.420.10">
    <property type="entry name" value="Ribonuclease H-like superfamily/Ribonuclease H"/>
    <property type="match status" value="1"/>
</dbReference>
<evidence type="ECO:0000313" key="2">
    <source>
        <dbReference type="Proteomes" id="UP000077315"/>
    </source>
</evidence>
<dbReference type="EMBL" id="KV440974">
    <property type="protein sequence ID" value="OAD78129.1"/>
    <property type="molecule type" value="Genomic_DNA"/>
</dbReference>
<protein>
    <submittedName>
        <fullName evidence="1">Homeodomain-like DNA binding domain-containing transcription factor</fullName>
    </submittedName>
</protein>
<dbReference type="RefSeq" id="XP_018296169.1">
    <property type="nucleotide sequence ID" value="XM_018442884.1"/>
</dbReference>
<gene>
    <name evidence="1" type="ORF">PHYBLDRAFT_73588</name>
</gene>
<dbReference type="AlphaFoldDB" id="A0A167PKP1"/>
<dbReference type="InParanoid" id="A0A167PKP1"/>
<dbReference type="GeneID" id="29003790"/>
<keyword evidence="2" id="KW-1185">Reference proteome</keyword>
<evidence type="ECO:0000313" key="1">
    <source>
        <dbReference type="EMBL" id="OAD78129.1"/>
    </source>
</evidence>
<dbReference type="STRING" id="763407.A0A167PKP1"/>
<keyword evidence="1" id="KW-0238">DNA-binding</keyword>
<dbReference type="Proteomes" id="UP000077315">
    <property type="component" value="Unassembled WGS sequence"/>
</dbReference>
<organism evidence="1 2">
    <name type="scientific">Phycomyces blakesleeanus (strain ATCC 8743b / DSM 1359 / FGSC 10004 / NBRC 33097 / NRRL 1555)</name>
    <dbReference type="NCBI Taxonomy" id="763407"/>
    <lineage>
        <taxon>Eukaryota</taxon>
        <taxon>Fungi</taxon>
        <taxon>Fungi incertae sedis</taxon>
        <taxon>Mucoromycota</taxon>
        <taxon>Mucoromycotina</taxon>
        <taxon>Mucoromycetes</taxon>
        <taxon>Mucorales</taxon>
        <taxon>Phycomycetaceae</taxon>
        <taxon>Phycomyces</taxon>
    </lineage>
</organism>
<dbReference type="OrthoDB" id="2416077at2759"/>
<name>A0A167PKP1_PHYB8</name>
<dbReference type="InterPro" id="IPR009057">
    <property type="entry name" value="Homeodomain-like_sf"/>
</dbReference>
<dbReference type="GO" id="GO:0003677">
    <property type="term" value="F:DNA binding"/>
    <property type="evidence" value="ECO:0007669"/>
    <property type="project" value="UniProtKB-KW"/>
</dbReference>
<reference evidence="2" key="1">
    <citation type="submission" date="2015-06" db="EMBL/GenBank/DDBJ databases">
        <title>Expansion of signal transduction pathways in fungi by whole-genome duplication.</title>
        <authorList>
            <consortium name="DOE Joint Genome Institute"/>
            <person name="Corrochano L.M."/>
            <person name="Kuo A."/>
            <person name="Marcet-Houben M."/>
            <person name="Polaino S."/>
            <person name="Salamov A."/>
            <person name="Villalobos J.M."/>
            <person name="Alvarez M.I."/>
            <person name="Avalos J."/>
            <person name="Benito E.P."/>
            <person name="Benoit I."/>
            <person name="Burger G."/>
            <person name="Camino L.P."/>
            <person name="Canovas D."/>
            <person name="Cerda-Olmedo E."/>
            <person name="Cheng J.-F."/>
            <person name="Dominguez A."/>
            <person name="Elias M."/>
            <person name="Eslava A.P."/>
            <person name="Glaser F."/>
            <person name="Grimwood J."/>
            <person name="Gutierrez G."/>
            <person name="Heitman J."/>
            <person name="Henrissat B."/>
            <person name="Iturriaga E.A."/>
            <person name="Lang B.F."/>
            <person name="Lavin J.L."/>
            <person name="Lee S."/>
            <person name="Li W."/>
            <person name="Lindquist E."/>
            <person name="Lopez-Garcia S."/>
            <person name="Luque E.M."/>
            <person name="Marcos A.T."/>
            <person name="Martin J."/>
            <person name="McCluskey K."/>
            <person name="Medina H.R."/>
            <person name="Miralles-Duran A."/>
            <person name="Miyazaki A."/>
            <person name="Munoz-Torres E."/>
            <person name="Oguiza J.A."/>
            <person name="Ohm R."/>
            <person name="Olmedo M."/>
            <person name="Orejas M."/>
            <person name="Ortiz-Castellanos L."/>
            <person name="Pisabarro A.G."/>
            <person name="Rodriguez-Romero J."/>
            <person name="Ruiz-Herrera J."/>
            <person name="Ruiz-Vazquez R."/>
            <person name="Sanz C."/>
            <person name="Schackwitz W."/>
            <person name="Schmutz J."/>
            <person name="Shahriari M."/>
            <person name="Shelest E."/>
            <person name="Silva-Franco F."/>
            <person name="Soanes D."/>
            <person name="Syed K."/>
            <person name="Tagua V.G."/>
            <person name="Talbot N.J."/>
            <person name="Thon M."/>
            <person name="De vries R.P."/>
            <person name="Wiebenga A."/>
            <person name="Yadav J.S."/>
            <person name="Braun E.L."/>
            <person name="Baker S."/>
            <person name="Garre V."/>
            <person name="Horwitz B."/>
            <person name="Torres-Martinez S."/>
            <person name="Idnurm A."/>
            <person name="Herrera-Estrella A."/>
            <person name="Gabaldon T."/>
            <person name="Grigoriev I.V."/>
        </authorList>
    </citation>
    <scope>NUCLEOTIDE SEQUENCE [LARGE SCALE GENOMIC DNA]</scope>
    <source>
        <strain evidence="2">NRRL 1555(-)</strain>
    </source>
</reference>
<proteinExistence type="predicted"/>
<keyword evidence="1" id="KW-0371">Homeobox</keyword>